<comment type="caution">
    <text evidence="5">The sequence shown here is derived from an EMBL/GenBank/DDBJ whole genome shotgun (WGS) entry which is preliminary data.</text>
</comment>
<dbReference type="GO" id="GO:0044550">
    <property type="term" value="P:secondary metabolite biosynthetic process"/>
    <property type="evidence" value="ECO:0007669"/>
    <property type="project" value="TreeGrafter"/>
</dbReference>
<dbReference type="AlphaFoldDB" id="A0AAD7CEW7"/>
<organism evidence="5 6">
    <name type="scientific">Roridomyces roridus</name>
    <dbReference type="NCBI Taxonomy" id="1738132"/>
    <lineage>
        <taxon>Eukaryota</taxon>
        <taxon>Fungi</taxon>
        <taxon>Dikarya</taxon>
        <taxon>Basidiomycota</taxon>
        <taxon>Agaricomycotina</taxon>
        <taxon>Agaricomycetes</taxon>
        <taxon>Agaricomycetidae</taxon>
        <taxon>Agaricales</taxon>
        <taxon>Marasmiineae</taxon>
        <taxon>Mycenaceae</taxon>
        <taxon>Roridomyces</taxon>
    </lineage>
</organism>
<dbReference type="PANTHER" id="PTHR46720:SF3">
    <property type="entry name" value="FAD-BINDING DOMAIN-CONTAINING PROTEIN-RELATED"/>
    <property type="match status" value="1"/>
</dbReference>
<dbReference type="GO" id="GO:0016491">
    <property type="term" value="F:oxidoreductase activity"/>
    <property type="evidence" value="ECO:0007669"/>
    <property type="project" value="UniProtKB-KW"/>
</dbReference>
<dbReference type="InterPro" id="IPR036188">
    <property type="entry name" value="FAD/NAD-bd_sf"/>
</dbReference>
<evidence type="ECO:0000256" key="1">
    <source>
        <dbReference type="ARBA" id="ARBA00022630"/>
    </source>
</evidence>
<evidence type="ECO:0000313" key="5">
    <source>
        <dbReference type="EMBL" id="KAJ7647156.1"/>
    </source>
</evidence>
<feature type="domain" description="FAD-binding" evidence="4">
    <location>
        <begin position="276"/>
        <end position="369"/>
    </location>
</feature>
<sequence>MSESKLRVAICGGGIGGLALAVPLSKHKNIQVDVYEAAGRFAEIGAGVMIWARTWRIFELLGLAEDFAKVADSEPDPAVGFNYRRSDVGANGFHWNFVSMPYGCIRFHRAHFLDVFVEHLPPDVAHFGKRLVSYERREDGDISLNFADGTSAECNVLVGCDGIKSVVRGQLLRDKAEAEGRPDLLALIEPRWSGTVAYRGLIPATELPKHETLASPMMYCGQDKHIVAYSISRGHICNVVAFATEPKNEDAEFPGKDQWVTPCTKEEVSKCFAGWESDVGEMLERIDNPTKWAIHRLHRLPFYVANRVALMGDAAHGMCPHLGAGAGQAIEDAFILATVLGVATRSTLDAALEAYEQTRLPVANHVLKSSDESGKMYEFNSSFGEQYETLGPAIKHQWDFLTSSTPEGEAEKVLSIFEGLK</sequence>
<accession>A0AAD7CEW7</accession>
<evidence type="ECO:0000256" key="3">
    <source>
        <dbReference type="ARBA" id="ARBA00023002"/>
    </source>
</evidence>
<keyword evidence="3" id="KW-0560">Oxidoreductase</keyword>
<proteinExistence type="predicted"/>
<feature type="domain" description="FAD-binding" evidence="4">
    <location>
        <begin position="6"/>
        <end position="171"/>
    </location>
</feature>
<dbReference type="PANTHER" id="PTHR46720">
    <property type="entry name" value="HYDROXYLASE, PUTATIVE (AFU_ORTHOLOGUE AFUA_3G01460)-RELATED"/>
    <property type="match status" value="1"/>
</dbReference>
<name>A0AAD7CEW7_9AGAR</name>
<keyword evidence="6" id="KW-1185">Reference proteome</keyword>
<dbReference type="Gene3D" id="3.50.50.60">
    <property type="entry name" value="FAD/NAD(P)-binding domain"/>
    <property type="match status" value="1"/>
</dbReference>
<dbReference type="Pfam" id="PF01494">
    <property type="entry name" value="FAD_binding_3"/>
    <property type="match status" value="2"/>
</dbReference>
<evidence type="ECO:0000313" key="6">
    <source>
        <dbReference type="Proteomes" id="UP001221142"/>
    </source>
</evidence>
<dbReference type="Proteomes" id="UP001221142">
    <property type="component" value="Unassembled WGS sequence"/>
</dbReference>
<evidence type="ECO:0000256" key="2">
    <source>
        <dbReference type="ARBA" id="ARBA00022827"/>
    </source>
</evidence>
<dbReference type="SUPFAM" id="SSF51905">
    <property type="entry name" value="FAD/NAD(P)-binding domain"/>
    <property type="match status" value="1"/>
</dbReference>
<dbReference type="GO" id="GO:0071949">
    <property type="term" value="F:FAD binding"/>
    <property type="evidence" value="ECO:0007669"/>
    <property type="project" value="InterPro"/>
</dbReference>
<protein>
    <submittedName>
        <fullName evidence="5">FAD/NAD-P-binding domain-containing protein</fullName>
    </submittedName>
</protein>
<dbReference type="PRINTS" id="PR00420">
    <property type="entry name" value="RNGMNOXGNASE"/>
</dbReference>
<dbReference type="InterPro" id="IPR051104">
    <property type="entry name" value="FAD_monoxygenase"/>
</dbReference>
<gene>
    <name evidence="5" type="ORF">FB45DRAFT_892566</name>
</gene>
<dbReference type="EMBL" id="JARKIF010000002">
    <property type="protein sequence ID" value="KAJ7647156.1"/>
    <property type="molecule type" value="Genomic_DNA"/>
</dbReference>
<reference evidence="5" key="1">
    <citation type="submission" date="2023-03" db="EMBL/GenBank/DDBJ databases">
        <title>Massive genome expansion in bonnet fungi (Mycena s.s.) driven by repeated elements and novel gene families across ecological guilds.</title>
        <authorList>
            <consortium name="Lawrence Berkeley National Laboratory"/>
            <person name="Harder C.B."/>
            <person name="Miyauchi S."/>
            <person name="Viragh M."/>
            <person name="Kuo A."/>
            <person name="Thoen E."/>
            <person name="Andreopoulos B."/>
            <person name="Lu D."/>
            <person name="Skrede I."/>
            <person name="Drula E."/>
            <person name="Henrissat B."/>
            <person name="Morin E."/>
            <person name="Kohler A."/>
            <person name="Barry K."/>
            <person name="LaButti K."/>
            <person name="Morin E."/>
            <person name="Salamov A."/>
            <person name="Lipzen A."/>
            <person name="Mereny Z."/>
            <person name="Hegedus B."/>
            <person name="Baldrian P."/>
            <person name="Stursova M."/>
            <person name="Weitz H."/>
            <person name="Taylor A."/>
            <person name="Grigoriev I.V."/>
            <person name="Nagy L.G."/>
            <person name="Martin F."/>
            <person name="Kauserud H."/>
        </authorList>
    </citation>
    <scope>NUCLEOTIDE SEQUENCE</scope>
    <source>
        <strain evidence="5">9284</strain>
    </source>
</reference>
<keyword evidence="2" id="KW-0274">FAD</keyword>
<evidence type="ECO:0000259" key="4">
    <source>
        <dbReference type="Pfam" id="PF01494"/>
    </source>
</evidence>
<dbReference type="InterPro" id="IPR002938">
    <property type="entry name" value="FAD-bd"/>
</dbReference>
<dbReference type="SUPFAM" id="SSF54373">
    <property type="entry name" value="FAD-linked reductases, C-terminal domain"/>
    <property type="match status" value="1"/>
</dbReference>
<keyword evidence="1" id="KW-0285">Flavoprotein</keyword>